<dbReference type="Pfam" id="PF00180">
    <property type="entry name" value="Iso_dh"/>
    <property type="match status" value="1"/>
</dbReference>
<dbReference type="GO" id="GO:0051287">
    <property type="term" value="F:NAD binding"/>
    <property type="evidence" value="ECO:0007669"/>
    <property type="project" value="InterPro"/>
</dbReference>
<comment type="cofactor">
    <cofactor evidence="2">
        <name>Mn(2+)</name>
        <dbReference type="ChEBI" id="CHEBI:29035"/>
    </cofactor>
</comment>
<dbReference type="NCBIfam" id="TIGR00169">
    <property type="entry name" value="leuB"/>
    <property type="match status" value="1"/>
</dbReference>
<dbReference type="InterPro" id="IPR004429">
    <property type="entry name" value="Isopropylmalate_DH"/>
</dbReference>
<comment type="similarity">
    <text evidence="5 16">Belongs to the isocitrate and isopropylmalate dehydrogenases family. LeuB type 1 subfamily.</text>
</comment>
<evidence type="ECO:0000256" key="8">
    <source>
        <dbReference type="ARBA" id="ARBA00022490"/>
    </source>
</evidence>
<evidence type="ECO:0000256" key="7">
    <source>
        <dbReference type="ARBA" id="ARBA00022430"/>
    </source>
</evidence>
<name>A0A0A8X1S2_MESS1</name>
<keyword evidence="9 16" id="KW-0028">Amino-acid biosynthesis</keyword>
<feature type="binding site" evidence="16">
    <location>
        <position position="247"/>
    </location>
    <ligand>
        <name>Mg(2+)</name>
        <dbReference type="ChEBI" id="CHEBI:18420"/>
    </ligand>
</feature>
<dbReference type="STRING" id="1321606.SAMD00020551_0220"/>
<feature type="site" description="Important for catalysis" evidence="16">
    <location>
        <position position="191"/>
    </location>
</feature>
<feature type="site" description="Important for catalysis" evidence="16">
    <location>
        <position position="141"/>
    </location>
</feature>
<dbReference type="SMART" id="SM01329">
    <property type="entry name" value="Iso_dh"/>
    <property type="match status" value="1"/>
</dbReference>
<comment type="cofactor">
    <cofactor evidence="16 17">
        <name>Mg(2+)</name>
        <dbReference type="ChEBI" id="CHEBI:18420"/>
    </cofactor>
    <cofactor evidence="16 17">
        <name>Mn(2+)</name>
        <dbReference type="ChEBI" id="CHEBI:29035"/>
    </cofactor>
    <text evidence="16 17">Binds 1 Mg(2+) or Mn(2+) ion per subunit.</text>
</comment>
<dbReference type="SUPFAM" id="SSF53659">
    <property type="entry name" value="Isocitrate/Isopropylmalate dehydrogenase-like"/>
    <property type="match status" value="1"/>
</dbReference>
<sequence length="370" mass="40240">MEKRIAILPGDGVGKEVSRGAVTILQAVAELFNHKFHFTYGEIGGAAIDEFGTPLPERTLNLCKASDAVLLGAVGGPKWDLMPGHIRPEKGLLKIRKELGLYANVRPVQYYSSISGISPLRKEVVEGVDMVVVRELTGGLYFGKPSERSVQKGEASVVDTLFYQKNEIERVIRYAFELAAMRKGKVTSVDKANVLESSRMWRETAEEVAKDYPDVQLNHMLVDNAAMQLIKNPRQFDVLVTENMFGDILSDEASVLTGSLGMLPSASVSASGPYLYEPIHGSAPDIAGMNAANPIAMILSAAMMLRLSFGLEEEAEAIENAVEQVLDAGSRTRDIALFGTPFLTTEGMIEEIKAALLDNEAILNIMSAYA</sequence>
<dbReference type="InterPro" id="IPR019818">
    <property type="entry name" value="IsoCit/isopropylmalate_DH_CS"/>
</dbReference>
<comment type="caution">
    <text evidence="19">The sequence shown here is derived from an EMBL/GenBank/DDBJ whole genome shotgun (WGS) entry which is preliminary data.</text>
</comment>
<feature type="binding site" evidence="16">
    <location>
        <position position="106"/>
    </location>
    <ligand>
        <name>substrate</name>
    </ligand>
</feature>
<feature type="binding site" evidence="16">
    <location>
        <position position="96"/>
    </location>
    <ligand>
        <name>substrate</name>
    </ligand>
</feature>
<evidence type="ECO:0000256" key="15">
    <source>
        <dbReference type="ARBA" id="ARBA00023577"/>
    </source>
</evidence>
<dbReference type="PROSITE" id="PS00470">
    <property type="entry name" value="IDH_IMDH"/>
    <property type="match status" value="1"/>
</dbReference>
<evidence type="ECO:0000256" key="14">
    <source>
        <dbReference type="ARBA" id="ARBA00023304"/>
    </source>
</evidence>
<evidence type="ECO:0000256" key="2">
    <source>
        <dbReference type="ARBA" id="ARBA00001936"/>
    </source>
</evidence>
<evidence type="ECO:0000256" key="13">
    <source>
        <dbReference type="ARBA" id="ARBA00023027"/>
    </source>
</evidence>
<reference evidence="19 20" key="1">
    <citation type="submission" date="2013-06" db="EMBL/GenBank/DDBJ databases">
        <title>Whole genome shotgun sequence of Bacillus selenatarsenatis SF-1.</title>
        <authorList>
            <person name="Kuroda M."/>
            <person name="Sei K."/>
            <person name="Yamashita M."/>
            <person name="Ike M."/>
        </authorList>
    </citation>
    <scope>NUCLEOTIDE SEQUENCE [LARGE SCALE GENOMIC DNA]</scope>
    <source>
        <strain evidence="19 20">SF-1</strain>
    </source>
</reference>
<feature type="binding site" evidence="16">
    <location>
        <position position="251"/>
    </location>
    <ligand>
        <name>Mg(2+)</name>
        <dbReference type="ChEBI" id="CHEBI:18420"/>
    </ligand>
</feature>
<dbReference type="GO" id="GO:0009098">
    <property type="term" value="P:L-leucine biosynthetic process"/>
    <property type="evidence" value="ECO:0007669"/>
    <property type="project" value="UniProtKB-UniRule"/>
</dbReference>
<keyword evidence="16" id="KW-0464">Manganese</keyword>
<evidence type="ECO:0000256" key="5">
    <source>
        <dbReference type="ARBA" id="ARBA00008319"/>
    </source>
</evidence>
<dbReference type="EMBL" id="BASE01000005">
    <property type="protein sequence ID" value="GAM12101.1"/>
    <property type="molecule type" value="Genomic_DNA"/>
</dbReference>
<evidence type="ECO:0000259" key="18">
    <source>
        <dbReference type="SMART" id="SM01329"/>
    </source>
</evidence>
<evidence type="ECO:0000256" key="4">
    <source>
        <dbReference type="ARBA" id="ARBA00004762"/>
    </source>
</evidence>
<dbReference type="EC" id="1.1.1.85" evidence="16"/>
<comment type="catalytic activity">
    <reaction evidence="1 16 17">
        <text>(2R,3S)-3-isopropylmalate + NAD(+) = 4-methyl-2-oxopentanoate + CO2 + NADH</text>
        <dbReference type="Rhea" id="RHEA:32271"/>
        <dbReference type="ChEBI" id="CHEBI:16526"/>
        <dbReference type="ChEBI" id="CHEBI:17865"/>
        <dbReference type="ChEBI" id="CHEBI:35121"/>
        <dbReference type="ChEBI" id="CHEBI:57540"/>
        <dbReference type="ChEBI" id="CHEBI:57945"/>
        <dbReference type="EC" id="1.1.1.85"/>
    </reaction>
</comment>
<dbReference type="GO" id="GO:0003862">
    <property type="term" value="F:3-isopropylmalate dehydrogenase activity"/>
    <property type="evidence" value="ECO:0007669"/>
    <property type="project" value="UniProtKB-UniRule"/>
</dbReference>
<dbReference type="PANTHER" id="PTHR42979">
    <property type="entry name" value="3-ISOPROPYLMALATE DEHYDROGENASE"/>
    <property type="match status" value="1"/>
</dbReference>
<comment type="subcellular location">
    <subcellularLocation>
        <location evidence="3 16">Cytoplasm</location>
    </subcellularLocation>
</comment>
<feature type="binding site" evidence="16">
    <location>
        <begin position="76"/>
        <end position="89"/>
    </location>
    <ligand>
        <name>NAD(+)</name>
        <dbReference type="ChEBI" id="CHEBI:57540"/>
    </ligand>
</feature>
<evidence type="ECO:0000256" key="1">
    <source>
        <dbReference type="ARBA" id="ARBA00000624"/>
    </source>
</evidence>
<comment type="pathway">
    <text evidence="4 16 17">Amino-acid biosynthesis; L-leucine biosynthesis; L-leucine from 3-methyl-2-oxobutanoate: step 3/4.</text>
</comment>
<dbReference type="InterPro" id="IPR024084">
    <property type="entry name" value="IsoPropMal-DH-like_dom"/>
</dbReference>
<keyword evidence="13 16" id="KW-0520">NAD</keyword>
<organism evidence="19 20">
    <name type="scientific">Mesobacillus selenatarsenatis (strain DSM 18680 / JCM 14380 / FERM P-15431 / SF-1)</name>
    <dbReference type="NCBI Taxonomy" id="1321606"/>
    <lineage>
        <taxon>Bacteria</taxon>
        <taxon>Bacillati</taxon>
        <taxon>Bacillota</taxon>
        <taxon>Bacilli</taxon>
        <taxon>Bacillales</taxon>
        <taxon>Bacillaceae</taxon>
        <taxon>Mesobacillus</taxon>
    </lineage>
</organism>
<keyword evidence="8 16" id="KW-0963">Cytoplasm</keyword>
<evidence type="ECO:0000256" key="3">
    <source>
        <dbReference type="ARBA" id="ARBA00004496"/>
    </source>
</evidence>
<keyword evidence="20" id="KW-1185">Reference proteome</keyword>
<dbReference type="Proteomes" id="UP000031014">
    <property type="component" value="Unassembled WGS sequence"/>
</dbReference>
<evidence type="ECO:0000256" key="17">
    <source>
        <dbReference type="RuleBase" id="RU004445"/>
    </source>
</evidence>
<feature type="binding site" evidence="16">
    <location>
        <position position="223"/>
    </location>
    <ligand>
        <name>Mg(2+)</name>
        <dbReference type="ChEBI" id="CHEBI:18420"/>
    </ligand>
</feature>
<evidence type="ECO:0000313" key="20">
    <source>
        <dbReference type="Proteomes" id="UP000031014"/>
    </source>
</evidence>
<feature type="binding site" evidence="16">
    <location>
        <position position="134"/>
    </location>
    <ligand>
        <name>substrate</name>
    </ligand>
</feature>
<keyword evidence="10 16" id="KW-0479">Metal-binding</keyword>
<feature type="binding site" evidence="16">
    <location>
        <position position="223"/>
    </location>
    <ligand>
        <name>substrate</name>
    </ligand>
</feature>
<dbReference type="OrthoDB" id="9806254at2"/>
<dbReference type="AlphaFoldDB" id="A0A0A8X1S2"/>
<evidence type="ECO:0000256" key="16">
    <source>
        <dbReference type="HAMAP-Rule" id="MF_01033"/>
    </source>
</evidence>
<comment type="function">
    <text evidence="15 16 17">Catalyzes the oxidation of 3-carboxy-2-hydroxy-4-methylpentanoate (3-isopropylmalate) to 3-carboxy-4-methyl-2-oxopentanoate. The product decarboxylates to 4-methyl-2 oxopentanoate.</text>
</comment>
<evidence type="ECO:0000256" key="6">
    <source>
        <dbReference type="ARBA" id="ARBA00011738"/>
    </source>
</evidence>
<evidence type="ECO:0000313" key="19">
    <source>
        <dbReference type="EMBL" id="GAM12101.1"/>
    </source>
</evidence>
<accession>A0A0A8X1S2</accession>
<dbReference type="PANTHER" id="PTHR42979:SF1">
    <property type="entry name" value="3-ISOPROPYLMALATE DEHYDROGENASE"/>
    <property type="match status" value="1"/>
</dbReference>
<evidence type="ECO:0000256" key="9">
    <source>
        <dbReference type="ARBA" id="ARBA00022605"/>
    </source>
</evidence>
<protein>
    <recommendedName>
        <fullName evidence="16">3-isopropylmalate dehydrogenase</fullName>
        <ecNumber evidence="16">1.1.1.85</ecNumber>
    </recommendedName>
    <alternativeName>
        <fullName evidence="16">3-IPM-DH</fullName>
    </alternativeName>
    <alternativeName>
        <fullName evidence="16">Beta-IPM dehydrogenase</fullName>
        <shortName evidence="16">IMDH</shortName>
    </alternativeName>
</protein>
<evidence type="ECO:0000256" key="12">
    <source>
        <dbReference type="ARBA" id="ARBA00023002"/>
    </source>
</evidence>
<feature type="domain" description="Isopropylmalate dehydrogenase-like" evidence="18">
    <location>
        <begin position="4"/>
        <end position="352"/>
    </location>
</feature>
<keyword evidence="11 16" id="KW-0460">Magnesium</keyword>
<evidence type="ECO:0000256" key="11">
    <source>
        <dbReference type="ARBA" id="ARBA00022842"/>
    </source>
</evidence>
<gene>
    <name evidence="16" type="primary">leuB</name>
    <name evidence="19" type="ORF">SAMD00020551_0220</name>
</gene>
<feature type="binding site" evidence="16">
    <location>
        <begin position="281"/>
        <end position="293"/>
    </location>
    <ligand>
        <name>NAD(+)</name>
        <dbReference type="ChEBI" id="CHEBI:57540"/>
    </ligand>
</feature>
<dbReference type="UniPathway" id="UPA00048">
    <property type="reaction ID" value="UER00072"/>
</dbReference>
<proteinExistence type="inferred from homology"/>
<dbReference type="HAMAP" id="MF_01033">
    <property type="entry name" value="LeuB_type1"/>
    <property type="match status" value="1"/>
</dbReference>
<keyword evidence="14 16" id="KW-0100">Branched-chain amino acid biosynthesis</keyword>
<comment type="subunit">
    <text evidence="6 16 17">Homodimer.</text>
</comment>
<keyword evidence="12 16" id="KW-0560">Oxidoreductase</keyword>
<dbReference type="GO" id="GO:0005829">
    <property type="term" value="C:cytosol"/>
    <property type="evidence" value="ECO:0007669"/>
    <property type="project" value="TreeGrafter"/>
</dbReference>
<evidence type="ECO:0000256" key="10">
    <source>
        <dbReference type="ARBA" id="ARBA00022723"/>
    </source>
</evidence>
<dbReference type="RefSeq" id="WP_041964060.1">
    <property type="nucleotide sequence ID" value="NZ_BASE01000005.1"/>
</dbReference>
<dbReference type="Gene3D" id="3.40.718.10">
    <property type="entry name" value="Isopropylmalate Dehydrogenase"/>
    <property type="match status" value="1"/>
</dbReference>
<keyword evidence="7 16" id="KW-0432">Leucine biosynthesis</keyword>
<dbReference type="FunFam" id="3.40.718.10:FF:000028">
    <property type="entry name" value="3-isopropylmalate dehydrogenase"/>
    <property type="match status" value="1"/>
</dbReference>
<dbReference type="GO" id="GO:0000287">
    <property type="term" value="F:magnesium ion binding"/>
    <property type="evidence" value="ECO:0007669"/>
    <property type="project" value="InterPro"/>
</dbReference>